<sequence length="210" mass="23324">MSPLLSADEHELVVELMNIGIGRAANALSQMVQDEVLLSVPQLQFLHPTEASGCFCHYMPGALAGVMQDFSGFMTGRAALLFPEERSLELVRAILGEDMSIGEISELEQETLAELGNILLNNCLATLANLLNQQIQTDLPQIFNVDPPHLLNRLTLTEDQDNTSFIMLVQIKFSLRERDLEGYLAFVIDVRSADMFVAALQEYLAELTVR</sequence>
<comment type="caution">
    <text evidence="4">The sequence shown here is derived from an EMBL/GenBank/DDBJ whole genome shotgun (WGS) entry which is preliminary data.</text>
</comment>
<dbReference type="CDD" id="cd17910">
    <property type="entry name" value="CheC_ClassII"/>
    <property type="match status" value="1"/>
</dbReference>
<organism evidence="4 5">
    <name type="scientific">Oceanisphaera ostreae</name>
    <dbReference type="NCBI Taxonomy" id="914151"/>
    <lineage>
        <taxon>Bacteria</taxon>
        <taxon>Pseudomonadati</taxon>
        <taxon>Pseudomonadota</taxon>
        <taxon>Gammaproteobacteria</taxon>
        <taxon>Aeromonadales</taxon>
        <taxon>Aeromonadaceae</taxon>
        <taxon>Oceanisphaera</taxon>
    </lineage>
</organism>
<keyword evidence="5" id="KW-1185">Reference proteome</keyword>
<dbReference type="SUPFAM" id="SSF103039">
    <property type="entry name" value="CheC-like"/>
    <property type="match status" value="1"/>
</dbReference>
<evidence type="ECO:0000259" key="3">
    <source>
        <dbReference type="Pfam" id="PF04509"/>
    </source>
</evidence>
<dbReference type="InterPro" id="IPR007597">
    <property type="entry name" value="CheC"/>
</dbReference>
<evidence type="ECO:0000256" key="1">
    <source>
        <dbReference type="ARBA" id="ARBA00022500"/>
    </source>
</evidence>
<keyword evidence="1" id="KW-0145">Chemotaxis</keyword>
<dbReference type="Gene3D" id="3.40.1550.10">
    <property type="entry name" value="CheC-like"/>
    <property type="match status" value="1"/>
</dbReference>
<gene>
    <name evidence="4" type="ORF">ACFQ1C_00600</name>
</gene>
<dbReference type="InterPro" id="IPR050992">
    <property type="entry name" value="CheZ_family_phosphatases"/>
</dbReference>
<evidence type="ECO:0000313" key="5">
    <source>
        <dbReference type="Proteomes" id="UP001597048"/>
    </source>
</evidence>
<protein>
    <submittedName>
        <fullName evidence="4">Chemotaxis protein CheC</fullName>
    </submittedName>
</protein>
<feature type="domain" description="CheC-like protein" evidence="3">
    <location>
        <begin position="14"/>
        <end position="43"/>
    </location>
</feature>
<evidence type="ECO:0000313" key="4">
    <source>
        <dbReference type="EMBL" id="MFD1006669.1"/>
    </source>
</evidence>
<name>A0ABW3KCD2_9GAMM</name>
<dbReference type="Pfam" id="PF04509">
    <property type="entry name" value="CheC"/>
    <property type="match status" value="1"/>
</dbReference>
<dbReference type="RefSeq" id="WP_379556596.1">
    <property type="nucleotide sequence ID" value="NZ_JBHTJS010000002.1"/>
</dbReference>
<evidence type="ECO:0000256" key="2">
    <source>
        <dbReference type="ARBA" id="ARBA00022801"/>
    </source>
</evidence>
<proteinExistence type="predicted"/>
<dbReference type="InterPro" id="IPR028976">
    <property type="entry name" value="CheC-like_sf"/>
</dbReference>
<dbReference type="PANTHER" id="PTHR43693">
    <property type="entry name" value="PROTEIN PHOSPHATASE CHEZ"/>
    <property type="match status" value="1"/>
</dbReference>
<dbReference type="PANTHER" id="PTHR43693:SF1">
    <property type="entry name" value="PROTEIN PHOSPHATASE CHEZ"/>
    <property type="match status" value="1"/>
</dbReference>
<keyword evidence="2" id="KW-0378">Hydrolase</keyword>
<dbReference type="EMBL" id="JBHTJS010000002">
    <property type="protein sequence ID" value="MFD1006669.1"/>
    <property type="molecule type" value="Genomic_DNA"/>
</dbReference>
<accession>A0ABW3KCD2</accession>
<dbReference type="Proteomes" id="UP001597048">
    <property type="component" value="Unassembled WGS sequence"/>
</dbReference>
<reference evidence="5" key="1">
    <citation type="journal article" date="2019" name="Int. J. Syst. Evol. Microbiol.">
        <title>The Global Catalogue of Microorganisms (GCM) 10K type strain sequencing project: providing services to taxonomists for standard genome sequencing and annotation.</title>
        <authorList>
            <consortium name="The Broad Institute Genomics Platform"/>
            <consortium name="The Broad Institute Genome Sequencing Center for Infectious Disease"/>
            <person name="Wu L."/>
            <person name="Ma J."/>
        </authorList>
    </citation>
    <scope>NUCLEOTIDE SEQUENCE [LARGE SCALE GENOMIC DNA]</scope>
    <source>
        <strain evidence="5">CCUG 60525</strain>
    </source>
</reference>